<dbReference type="InterPro" id="IPR024467">
    <property type="entry name" value="Xre/MbcA/ParS-like_toxin-bd"/>
</dbReference>
<sequence>MEEALDLNNPRFSYGSIDDRDILFLIKAVRKGIEFNKFLALTEKSPFTLNEWSGFLHISERTMQRYKREKKAFDPIHTEKILEVTLLYKHGVEVFGNKEKFNEWLDTINLAIGGIKPKELLDNTFGISLLKDELTRIEYGVLA</sequence>
<dbReference type="GO" id="GO:0003677">
    <property type="term" value="F:DNA binding"/>
    <property type="evidence" value="ECO:0007669"/>
    <property type="project" value="InterPro"/>
</dbReference>
<evidence type="ECO:0000259" key="2">
    <source>
        <dbReference type="Pfam" id="PF20432"/>
    </source>
</evidence>
<reference evidence="3" key="1">
    <citation type="submission" date="2022-03" db="EMBL/GenBank/DDBJ databases">
        <title>Description of Abyssus ytuae gen. nov., sp. nov., a novel member of the family Flavobacteriaceae isolated from the sediment of Mariana Trench.</title>
        <authorList>
            <person name="Zhang J."/>
            <person name="Xu X."/>
        </authorList>
    </citation>
    <scope>NUCLEOTIDE SEQUENCE</scope>
    <source>
        <strain evidence="3">MT3330</strain>
    </source>
</reference>
<dbReference type="RefSeq" id="WP_255843039.1">
    <property type="nucleotide sequence ID" value="NZ_CP094358.1"/>
</dbReference>
<evidence type="ECO:0000313" key="3">
    <source>
        <dbReference type="EMBL" id="UOB17526.1"/>
    </source>
</evidence>
<dbReference type="Proteomes" id="UP000831290">
    <property type="component" value="Chromosome"/>
</dbReference>
<dbReference type="Pfam" id="PF20432">
    <property type="entry name" value="Xre-like-HTH"/>
    <property type="match status" value="1"/>
</dbReference>
<accession>A0A9E7A0M5</accession>
<dbReference type="KEGG" id="fbm:MQE35_17535"/>
<gene>
    <name evidence="3" type="ORF">MQE35_17535</name>
</gene>
<proteinExistence type="predicted"/>
<dbReference type="EMBL" id="CP094358">
    <property type="protein sequence ID" value="UOB17526.1"/>
    <property type="molecule type" value="Genomic_DNA"/>
</dbReference>
<dbReference type="Pfam" id="PF09722">
    <property type="entry name" value="Xre_MbcA_ParS_C"/>
    <property type="match status" value="1"/>
</dbReference>
<dbReference type="AlphaFoldDB" id="A0A9E7A0M5"/>
<protein>
    <submittedName>
        <fullName evidence="3">DUF2384 domain-containing protein</fullName>
    </submittedName>
</protein>
<feature type="domain" description="Antitoxin Xre-like helix-turn-helix" evidence="2">
    <location>
        <begin position="25"/>
        <end position="83"/>
    </location>
</feature>
<evidence type="ECO:0000313" key="4">
    <source>
        <dbReference type="Proteomes" id="UP000831290"/>
    </source>
</evidence>
<organism evidence="3 4">
    <name type="scientific">Abyssalbus ytuae</name>
    <dbReference type="NCBI Taxonomy" id="2926907"/>
    <lineage>
        <taxon>Bacteria</taxon>
        <taxon>Pseudomonadati</taxon>
        <taxon>Bacteroidota</taxon>
        <taxon>Flavobacteriia</taxon>
        <taxon>Flavobacteriales</taxon>
        <taxon>Flavobacteriaceae</taxon>
        <taxon>Abyssalbus</taxon>
    </lineage>
</organism>
<name>A0A9E7A0M5_9FLAO</name>
<dbReference type="InterPro" id="IPR046847">
    <property type="entry name" value="Xre-like_HTH"/>
</dbReference>
<keyword evidence="4" id="KW-1185">Reference proteome</keyword>
<evidence type="ECO:0000259" key="1">
    <source>
        <dbReference type="Pfam" id="PF09722"/>
    </source>
</evidence>
<feature type="domain" description="Antitoxin Xre/MbcA/ParS-like toxin-binding" evidence="1">
    <location>
        <begin position="91"/>
        <end position="140"/>
    </location>
</feature>